<organism evidence="4 5">
    <name type="scientific">Trebonia kvetii</name>
    <dbReference type="NCBI Taxonomy" id="2480626"/>
    <lineage>
        <taxon>Bacteria</taxon>
        <taxon>Bacillati</taxon>
        <taxon>Actinomycetota</taxon>
        <taxon>Actinomycetes</taxon>
        <taxon>Streptosporangiales</taxon>
        <taxon>Treboniaceae</taxon>
        <taxon>Trebonia</taxon>
    </lineage>
</organism>
<dbReference type="GO" id="GO:0004536">
    <property type="term" value="F:DNA nuclease activity"/>
    <property type="evidence" value="ECO:0007669"/>
    <property type="project" value="InterPro"/>
</dbReference>
<reference evidence="4 5" key="1">
    <citation type="submission" date="2018-11" db="EMBL/GenBank/DDBJ databases">
        <title>Trebonia kvetii gen.nov., sp.nov., a novel acidophilic actinobacterium, and proposal of the new actinobacterial family Treboniaceae fam. nov.</title>
        <authorList>
            <person name="Rapoport D."/>
            <person name="Sagova-Mareckova M."/>
            <person name="Sedlacek I."/>
            <person name="Provaznik J."/>
            <person name="Kralova S."/>
            <person name="Pavlinic D."/>
            <person name="Benes V."/>
            <person name="Kopecky J."/>
        </authorList>
    </citation>
    <scope>NUCLEOTIDE SEQUENCE [LARGE SCALE GENOMIC DNA]</scope>
    <source>
        <strain evidence="4 5">15Tr583</strain>
    </source>
</reference>
<evidence type="ECO:0000313" key="4">
    <source>
        <dbReference type="EMBL" id="TVZ03820.1"/>
    </source>
</evidence>
<feature type="binding site" evidence="3">
    <location>
        <position position="119"/>
    </location>
    <ligand>
        <name>a divalent metal cation</name>
        <dbReference type="ChEBI" id="CHEBI:60240"/>
        <label>1</label>
    </ligand>
</feature>
<feature type="binding site" evidence="3">
    <location>
        <position position="181"/>
    </location>
    <ligand>
        <name>a divalent metal cation</name>
        <dbReference type="ChEBI" id="CHEBI:60240"/>
        <label>2</label>
    </ligand>
</feature>
<evidence type="ECO:0000256" key="3">
    <source>
        <dbReference type="PIRSR" id="PIRSR005902-1"/>
    </source>
</evidence>
<dbReference type="OrthoDB" id="9810005at2"/>
<feature type="binding site" evidence="3">
    <location>
        <position position="32"/>
    </location>
    <ligand>
        <name>a divalent metal cation</name>
        <dbReference type="ChEBI" id="CHEBI:60240"/>
        <label>1</label>
    </ligand>
</feature>
<protein>
    <submittedName>
        <fullName evidence="4">TatD family deoxyribonuclease</fullName>
    </submittedName>
</protein>
<evidence type="ECO:0000256" key="1">
    <source>
        <dbReference type="ARBA" id="ARBA00022723"/>
    </source>
</evidence>
<keyword evidence="5" id="KW-1185">Reference proteome</keyword>
<accession>A0A6P2BY31</accession>
<feature type="binding site" evidence="3">
    <location>
        <position position="231"/>
    </location>
    <ligand>
        <name>a divalent metal cation</name>
        <dbReference type="ChEBI" id="CHEBI:60240"/>
        <label>1</label>
    </ligand>
</feature>
<dbReference type="InterPro" id="IPR015991">
    <property type="entry name" value="TatD/YcfH-like"/>
</dbReference>
<feature type="binding site" evidence="3">
    <location>
        <position position="155"/>
    </location>
    <ligand>
        <name>a divalent metal cation</name>
        <dbReference type="ChEBI" id="CHEBI:60240"/>
        <label>2</label>
    </ligand>
</feature>
<name>A0A6P2BY31_9ACTN</name>
<dbReference type="PANTHER" id="PTHR46124">
    <property type="entry name" value="D-AMINOACYL-TRNA DEACYLASE"/>
    <property type="match status" value="1"/>
</dbReference>
<dbReference type="Proteomes" id="UP000460272">
    <property type="component" value="Unassembled WGS sequence"/>
</dbReference>
<dbReference type="InterPro" id="IPR001130">
    <property type="entry name" value="TatD-like"/>
</dbReference>
<dbReference type="GO" id="GO:0016788">
    <property type="term" value="F:hydrolase activity, acting on ester bonds"/>
    <property type="evidence" value="ECO:0007669"/>
    <property type="project" value="InterPro"/>
</dbReference>
<dbReference type="PANTHER" id="PTHR46124:SF2">
    <property type="entry name" value="D-AMINOACYL-TRNA DEACYLASE"/>
    <property type="match status" value="1"/>
</dbReference>
<evidence type="ECO:0000256" key="2">
    <source>
        <dbReference type="ARBA" id="ARBA00022801"/>
    </source>
</evidence>
<keyword evidence="2" id="KW-0378">Hydrolase</keyword>
<dbReference type="CDD" id="cd01310">
    <property type="entry name" value="TatD_DNAse"/>
    <property type="match status" value="1"/>
</dbReference>
<dbReference type="PIRSF" id="PIRSF005902">
    <property type="entry name" value="DNase_TatD"/>
    <property type="match status" value="1"/>
</dbReference>
<feature type="binding site" evidence="3">
    <location>
        <position position="34"/>
    </location>
    <ligand>
        <name>a divalent metal cation</name>
        <dbReference type="ChEBI" id="CHEBI:60240"/>
        <label>1</label>
    </ligand>
</feature>
<dbReference type="SUPFAM" id="SSF51556">
    <property type="entry name" value="Metallo-dependent hydrolases"/>
    <property type="match status" value="1"/>
</dbReference>
<dbReference type="FunFam" id="3.20.20.140:FF:000005">
    <property type="entry name" value="TatD family hydrolase"/>
    <property type="match status" value="1"/>
</dbReference>
<dbReference type="AlphaFoldDB" id="A0A6P2BY31"/>
<dbReference type="GO" id="GO:0046872">
    <property type="term" value="F:metal ion binding"/>
    <property type="evidence" value="ECO:0007669"/>
    <property type="project" value="UniProtKB-KW"/>
</dbReference>
<comment type="caution">
    <text evidence="4">The sequence shown here is derived from an EMBL/GenBank/DDBJ whole genome shotgun (WGS) entry which is preliminary data.</text>
</comment>
<dbReference type="EMBL" id="RPFW01000003">
    <property type="protein sequence ID" value="TVZ03820.1"/>
    <property type="molecule type" value="Genomic_DNA"/>
</dbReference>
<dbReference type="RefSeq" id="WP_145853691.1">
    <property type="nucleotide sequence ID" value="NZ_RPFW01000003.1"/>
</dbReference>
<evidence type="ECO:0000313" key="5">
    <source>
        <dbReference type="Proteomes" id="UP000460272"/>
    </source>
</evidence>
<gene>
    <name evidence="4" type="ORF">EAS64_15285</name>
</gene>
<dbReference type="Gene3D" id="3.20.20.140">
    <property type="entry name" value="Metal-dependent hydrolases"/>
    <property type="match status" value="1"/>
</dbReference>
<keyword evidence="1 3" id="KW-0479">Metal-binding</keyword>
<sequence length="282" mass="30387">MSNQNGGVDLPASLAAAEGAAALPDPGGFDAHTHMDIIGLPVDGLMAAGQAAGIRRVVNVGCDLPSSRWAVSAAAEYPDVYAAVAIHPNETGAVYREREPVLAAISAMAESPKVVAIGETGLDYYRDYSAHDVQQTWFRAHIELARRTGKALMIHDRDAHEDVLSILEEYAPWPPYSVIFHCFSGDAEMARRCASAGYVMSFAGNVTFKNADSLRRAAIVAPAELLLAETDAPYLTPVPHRGKPNSPAMTAYTIRFLAHLKKLDLADFCRHLQNTGAQVFGW</sequence>
<dbReference type="NCBIfam" id="TIGR00010">
    <property type="entry name" value="YchF/TatD family DNA exonuclease"/>
    <property type="match status" value="1"/>
</dbReference>
<dbReference type="GO" id="GO:0005829">
    <property type="term" value="C:cytosol"/>
    <property type="evidence" value="ECO:0007669"/>
    <property type="project" value="TreeGrafter"/>
</dbReference>
<dbReference type="InterPro" id="IPR032466">
    <property type="entry name" value="Metal_Hydrolase"/>
</dbReference>
<dbReference type="Pfam" id="PF01026">
    <property type="entry name" value="TatD_DNase"/>
    <property type="match status" value="1"/>
</dbReference>
<proteinExistence type="predicted"/>